<evidence type="ECO:0000313" key="2">
    <source>
        <dbReference type="EMBL" id="UDL16212.1"/>
    </source>
</evidence>
<sequence length="302" mass="32454">MADLNVTSASAAFARQARMETRVNAALESALRSFLADVYALADAQGSALGAAMVSEAWATRTGVDALAERLPRDVAEYVAESLALSNLPDDAYNTVSAVFQAAGSQEWSAGEVRDALADALALDGRETFLTAAAPSPRTRDAERRRAEERRREAVAARSATARANRAAAEAPAAPRPARRRSGADWGALDQGGMSWMDRMKRDARTSVTGLDGILSTAEMGRQGVPFKMWVTRRDERVRHEHATADQQTVPTDQPFTVGGYPMMHPGDRSAPAHLTVNCRCVTIGVDREIRGTTALPFISPS</sequence>
<name>A0AAE8YAH9_9CAUD</name>
<proteinExistence type="predicted"/>
<evidence type="ECO:0008006" key="4">
    <source>
        <dbReference type="Google" id="ProtNLM"/>
    </source>
</evidence>
<feature type="compositionally biased region" description="Low complexity" evidence="1">
    <location>
        <begin position="156"/>
        <end position="173"/>
    </location>
</feature>
<feature type="region of interest" description="Disordered" evidence="1">
    <location>
        <begin position="132"/>
        <end position="192"/>
    </location>
</feature>
<evidence type="ECO:0000313" key="3">
    <source>
        <dbReference type="Proteomes" id="UP000827716"/>
    </source>
</evidence>
<accession>A0AAE8YAH9</accession>
<evidence type="ECO:0000256" key="1">
    <source>
        <dbReference type="SAM" id="MobiDB-lite"/>
    </source>
</evidence>
<organism evidence="2 3">
    <name type="scientific">Microbacterium phage Kozie</name>
    <dbReference type="NCBI Taxonomy" id="2885981"/>
    <lineage>
        <taxon>Viruses</taxon>
        <taxon>Duplodnaviria</taxon>
        <taxon>Heunggongvirae</taxon>
        <taxon>Uroviricota</taxon>
        <taxon>Caudoviricetes</taxon>
        <taxon>Kutznervirinae</taxon>
        <taxon>Kozievirus</taxon>
        <taxon>Kozievirus kozie</taxon>
    </lineage>
</organism>
<dbReference type="Proteomes" id="UP000827716">
    <property type="component" value="Segment"/>
</dbReference>
<reference evidence="2" key="1">
    <citation type="submission" date="2021-09" db="EMBL/GenBank/DDBJ databases">
        <authorList>
            <person name="Colton S."/>
            <person name="McKinney A."/>
            <person name="Ashley L."/>
            <person name="Annie C."/>
            <person name="Elissa F."/>
            <person name="Lindsey D."/>
            <person name="Brady H."/>
            <person name="Batt M.A."/>
            <person name="Denae B."/>
            <person name="Molloy S.D."/>
            <person name="Garlena R.A."/>
            <person name="Russell D.A."/>
            <person name="Jacobs-Sera D."/>
            <person name="Hatfull G.F."/>
        </authorList>
    </citation>
    <scope>NUCLEOTIDE SEQUENCE</scope>
</reference>
<dbReference type="KEGG" id="vg:80004399"/>
<feature type="compositionally biased region" description="Basic and acidic residues" evidence="1">
    <location>
        <begin position="138"/>
        <end position="155"/>
    </location>
</feature>
<protein>
    <recommendedName>
        <fullName evidence="4">MuF-like minor capsid protein</fullName>
    </recommendedName>
</protein>
<keyword evidence="3" id="KW-1185">Reference proteome</keyword>
<gene>
    <name evidence="2" type="primary">16</name>
    <name evidence="2" type="ORF">SEA_KOZIE_16</name>
</gene>
<dbReference type="EMBL" id="OK040792">
    <property type="protein sequence ID" value="UDL16212.1"/>
    <property type="molecule type" value="Genomic_DNA"/>
</dbReference>
<dbReference type="GeneID" id="80004399"/>
<dbReference type="RefSeq" id="YP_010750744.1">
    <property type="nucleotide sequence ID" value="NC_073362.1"/>
</dbReference>